<dbReference type="PANTHER" id="PTHR43308">
    <property type="entry name" value="OUTER MEMBRANE PROTEIN ALPHA-RELATED"/>
    <property type="match status" value="1"/>
</dbReference>
<sequence>MKKLLGLSTAAIIMSTAGVVSAASNPFSDVPADSWAYDAVATLSADGVIDGYPDGTYKGGNTMTRFEMAQIVARAMAKTDIDKADKALVDKLAAEFAEELDNFGVRVAELEKKSDNVIFTGTARLRYDDGDINATNPNQRKGDDIASHAHIESWI</sequence>
<dbReference type="InterPro" id="IPR001119">
    <property type="entry name" value="SLH_dom"/>
</dbReference>
<keyword evidence="1" id="KW-0732">Signal</keyword>
<dbReference type="PANTHER" id="PTHR43308:SF5">
    <property type="entry name" value="S-LAYER PROTEIN _ PEPTIDOGLYCAN ENDO-BETA-N-ACETYLGLUCOSAMINIDASE"/>
    <property type="match status" value="1"/>
</dbReference>
<accession>A0A921HR72</accession>
<dbReference type="PROSITE" id="PS51272">
    <property type="entry name" value="SLH"/>
    <property type="match status" value="1"/>
</dbReference>
<feature type="chain" id="PRO_5037669683" evidence="1">
    <location>
        <begin position="23"/>
        <end position="155"/>
    </location>
</feature>
<evidence type="ECO:0000256" key="1">
    <source>
        <dbReference type="SAM" id="SignalP"/>
    </source>
</evidence>
<organism evidence="3 4">
    <name type="scientific">Megamonas hypermegale</name>
    <dbReference type="NCBI Taxonomy" id="158847"/>
    <lineage>
        <taxon>Bacteria</taxon>
        <taxon>Bacillati</taxon>
        <taxon>Bacillota</taxon>
        <taxon>Negativicutes</taxon>
        <taxon>Selenomonadales</taxon>
        <taxon>Selenomonadaceae</taxon>
        <taxon>Megamonas</taxon>
    </lineage>
</organism>
<feature type="signal peptide" evidence="1">
    <location>
        <begin position="1"/>
        <end position="22"/>
    </location>
</feature>
<evidence type="ECO:0000313" key="3">
    <source>
        <dbReference type="EMBL" id="HJF85586.1"/>
    </source>
</evidence>
<name>A0A921HR72_9FIRM</name>
<dbReference type="InterPro" id="IPR051465">
    <property type="entry name" value="Cell_Envelope_Struct_Comp"/>
</dbReference>
<evidence type="ECO:0000313" key="4">
    <source>
        <dbReference type="Proteomes" id="UP000780768"/>
    </source>
</evidence>
<feature type="domain" description="SLH" evidence="2">
    <location>
        <begin position="23"/>
        <end position="86"/>
    </location>
</feature>
<dbReference type="Pfam" id="PF00395">
    <property type="entry name" value="SLH"/>
    <property type="match status" value="1"/>
</dbReference>
<dbReference type="AlphaFoldDB" id="A0A921HR72"/>
<gene>
    <name evidence="3" type="ORF">K8V65_08000</name>
</gene>
<protein>
    <submittedName>
        <fullName evidence="3">S-layer homology domain-containing protein</fullName>
    </submittedName>
</protein>
<comment type="caution">
    <text evidence="3">The sequence shown here is derived from an EMBL/GenBank/DDBJ whole genome shotgun (WGS) entry which is preliminary data.</text>
</comment>
<evidence type="ECO:0000259" key="2">
    <source>
        <dbReference type="PROSITE" id="PS51272"/>
    </source>
</evidence>
<reference evidence="3" key="2">
    <citation type="submission" date="2021-09" db="EMBL/GenBank/DDBJ databases">
        <authorList>
            <person name="Gilroy R."/>
        </authorList>
    </citation>
    <scope>NUCLEOTIDE SEQUENCE</scope>
    <source>
        <strain evidence="3">7318</strain>
    </source>
</reference>
<proteinExistence type="predicted"/>
<dbReference type="EMBL" id="DYVR01000224">
    <property type="protein sequence ID" value="HJF85586.1"/>
    <property type="molecule type" value="Genomic_DNA"/>
</dbReference>
<reference evidence="3" key="1">
    <citation type="journal article" date="2021" name="PeerJ">
        <title>Extensive microbial diversity within the chicken gut microbiome revealed by metagenomics and culture.</title>
        <authorList>
            <person name="Gilroy R."/>
            <person name="Ravi A."/>
            <person name="Getino M."/>
            <person name="Pursley I."/>
            <person name="Horton D.L."/>
            <person name="Alikhan N.F."/>
            <person name="Baker D."/>
            <person name="Gharbi K."/>
            <person name="Hall N."/>
            <person name="Watson M."/>
            <person name="Adriaenssens E.M."/>
            <person name="Foster-Nyarko E."/>
            <person name="Jarju S."/>
            <person name="Secka A."/>
            <person name="Antonio M."/>
            <person name="Oren A."/>
            <person name="Chaudhuri R.R."/>
            <person name="La Ragione R."/>
            <person name="Hildebrand F."/>
            <person name="Pallen M.J."/>
        </authorList>
    </citation>
    <scope>NUCLEOTIDE SEQUENCE</scope>
    <source>
        <strain evidence="3">7318</strain>
    </source>
</reference>
<dbReference type="Proteomes" id="UP000780768">
    <property type="component" value="Unassembled WGS sequence"/>
</dbReference>